<protein>
    <submittedName>
        <fullName evidence="2">Uncharacterized protein</fullName>
    </submittedName>
</protein>
<feature type="region of interest" description="Disordered" evidence="1">
    <location>
        <begin position="25"/>
        <end position="63"/>
    </location>
</feature>
<gene>
    <name evidence="2" type="ORF">PAHAL_7G308500</name>
</gene>
<dbReference type="AlphaFoldDB" id="A0A2S3IAU2"/>
<evidence type="ECO:0000313" key="2">
    <source>
        <dbReference type="EMBL" id="PAN40351.1"/>
    </source>
</evidence>
<dbReference type="EMBL" id="CM008052">
    <property type="protein sequence ID" value="PAN40351.1"/>
    <property type="molecule type" value="Genomic_DNA"/>
</dbReference>
<dbReference type="Gramene" id="PAN40351">
    <property type="protein sequence ID" value="PAN40351"/>
    <property type="gene ID" value="PAHAL_7G308500"/>
</dbReference>
<accession>A0A2S3IAU2</accession>
<organism evidence="2">
    <name type="scientific">Panicum hallii</name>
    <dbReference type="NCBI Taxonomy" id="206008"/>
    <lineage>
        <taxon>Eukaryota</taxon>
        <taxon>Viridiplantae</taxon>
        <taxon>Streptophyta</taxon>
        <taxon>Embryophyta</taxon>
        <taxon>Tracheophyta</taxon>
        <taxon>Spermatophyta</taxon>
        <taxon>Magnoliopsida</taxon>
        <taxon>Liliopsida</taxon>
        <taxon>Poales</taxon>
        <taxon>Poaceae</taxon>
        <taxon>PACMAD clade</taxon>
        <taxon>Panicoideae</taxon>
        <taxon>Panicodae</taxon>
        <taxon>Paniceae</taxon>
        <taxon>Panicinae</taxon>
        <taxon>Panicum</taxon>
        <taxon>Panicum sect. Panicum</taxon>
    </lineage>
</organism>
<evidence type="ECO:0000256" key="1">
    <source>
        <dbReference type="SAM" id="MobiDB-lite"/>
    </source>
</evidence>
<reference evidence="2" key="1">
    <citation type="submission" date="2018-04" db="EMBL/GenBank/DDBJ databases">
        <title>WGS assembly of Panicum hallii.</title>
        <authorList>
            <person name="Lovell J."/>
            <person name="Jenkins J."/>
            <person name="Lowry D."/>
            <person name="Mamidi S."/>
            <person name="Sreedasyam A."/>
            <person name="Weng X."/>
            <person name="Barry K."/>
            <person name="Bonette J."/>
            <person name="Campitelli B."/>
            <person name="Daum C."/>
            <person name="Gordon S."/>
            <person name="Gould B."/>
            <person name="Lipzen A."/>
            <person name="Macqueen A."/>
            <person name="Palacio-Mejia J."/>
            <person name="Plott C."/>
            <person name="Shakirov E."/>
            <person name="Shu S."/>
            <person name="Yoshinaga Y."/>
            <person name="Zane M."/>
            <person name="Rokhsar D."/>
            <person name="Grimwood J."/>
            <person name="Schmutz J."/>
            <person name="Juenger T."/>
        </authorList>
    </citation>
    <scope>NUCLEOTIDE SEQUENCE [LARGE SCALE GENOMIC DNA]</scope>
    <source>
        <strain evidence="2">FIL2</strain>
    </source>
</reference>
<name>A0A2S3IAU2_9POAL</name>
<feature type="compositionally biased region" description="Basic and acidic residues" evidence="1">
    <location>
        <begin position="30"/>
        <end position="49"/>
    </location>
</feature>
<dbReference type="Proteomes" id="UP000243499">
    <property type="component" value="Chromosome 7"/>
</dbReference>
<proteinExistence type="predicted"/>
<sequence>MANFAAQIKDKFLGLVDRVAGCGRAGGAKDVQEPTKLHTVQRVEVRSRGGEPTVPDGSHAGVA</sequence>